<feature type="chain" id="PRO_5003990718" evidence="1">
    <location>
        <begin position="29"/>
        <end position="360"/>
    </location>
</feature>
<protein>
    <submittedName>
        <fullName evidence="3">Mannosebinding protein</fullName>
    </submittedName>
</protein>
<feature type="domain" description="DUF4114" evidence="2">
    <location>
        <begin position="178"/>
        <end position="255"/>
    </location>
</feature>
<dbReference type="Pfam" id="PF13448">
    <property type="entry name" value="DUF4114"/>
    <property type="match status" value="1"/>
</dbReference>
<dbReference type="EMBL" id="KB007971">
    <property type="protein sequence ID" value="ELR17845.1"/>
    <property type="molecule type" value="Genomic_DNA"/>
</dbReference>
<evidence type="ECO:0000313" key="3">
    <source>
        <dbReference type="EMBL" id="ELR17845.1"/>
    </source>
</evidence>
<dbReference type="RefSeq" id="XP_004339858.1">
    <property type="nucleotide sequence ID" value="XM_004339810.1"/>
</dbReference>
<dbReference type="InterPro" id="IPR025193">
    <property type="entry name" value="DUF4114"/>
</dbReference>
<dbReference type="GeneID" id="14918573"/>
<proteinExistence type="predicted"/>
<keyword evidence="4" id="KW-1185">Reference proteome</keyword>
<dbReference type="Proteomes" id="UP000011083">
    <property type="component" value="Unassembled WGS sequence"/>
</dbReference>
<sequence length="360" mass="38694">MLNSHHHGGGAALLLPLLLLAFVAVSNAADPCYNTVAQPGRLCTSIRCAATSNTTAYPLPAGETYASFYSWVLGILGVDGGNVKMAYVDHTTTDPNIFFAPNQVDCYVNVSFVYEVAAYRNRMGVFKFNRTSVPTSVSGVVSPSTLFAETSVDCTRTDGGSCLAPGSTRTLGPFSSSDGVGFYLDPNQVCGSPGRFYSVDALNTATARWRLIPSLHKRLVAVLRDPNTKRVYFGWEDSPDGSDSDYNDVMFSVTSSCALDYTKIPCAGVATCRNAQQQFMQATCECTCVNQTSCPAPQPDVPVRMPAQPDAHVESFTHAVEQSVAFHQHFALDISDAVQHAHAPDGFLFALCLAVKQPID</sequence>
<feature type="signal peptide" evidence="1">
    <location>
        <begin position="1"/>
        <end position="28"/>
    </location>
</feature>
<evidence type="ECO:0000256" key="1">
    <source>
        <dbReference type="SAM" id="SignalP"/>
    </source>
</evidence>
<dbReference type="VEuPathDB" id="AmoebaDB:ACA1_248600"/>
<gene>
    <name evidence="3" type="ORF">ACA1_248600</name>
</gene>
<dbReference type="AlphaFoldDB" id="L8GXW7"/>
<name>L8GXW7_ACACF</name>
<evidence type="ECO:0000259" key="2">
    <source>
        <dbReference type="Pfam" id="PF13448"/>
    </source>
</evidence>
<organism evidence="3 4">
    <name type="scientific">Acanthamoeba castellanii (strain ATCC 30010 / Neff)</name>
    <dbReference type="NCBI Taxonomy" id="1257118"/>
    <lineage>
        <taxon>Eukaryota</taxon>
        <taxon>Amoebozoa</taxon>
        <taxon>Discosea</taxon>
        <taxon>Longamoebia</taxon>
        <taxon>Centramoebida</taxon>
        <taxon>Acanthamoebidae</taxon>
        <taxon>Acanthamoeba</taxon>
    </lineage>
</organism>
<accession>L8GXW7</accession>
<reference evidence="3 4" key="1">
    <citation type="journal article" date="2013" name="Genome Biol.">
        <title>Genome of Acanthamoeba castellanii highlights extensive lateral gene transfer and early evolution of tyrosine kinase signaling.</title>
        <authorList>
            <person name="Clarke M."/>
            <person name="Lohan A.J."/>
            <person name="Liu B."/>
            <person name="Lagkouvardos I."/>
            <person name="Roy S."/>
            <person name="Zafar N."/>
            <person name="Bertelli C."/>
            <person name="Schilde C."/>
            <person name="Kianianmomeni A."/>
            <person name="Burglin T.R."/>
            <person name="Frech C."/>
            <person name="Turcotte B."/>
            <person name="Kopec K.O."/>
            <person name="Synnott J.M."/>
            <person name="Choo C."/>
            <person name="Paponov I."/>
            <person name="Finkler A."/>
            <person name="Soon Heng Tan C."/>
            <person name="Hutchins A.P."/>
            <person name="Weinmeier T."/>
            <person name="Rattei T."/>
            <person name="Chu J.S."/>
            <person name="Gimenez G."/>
            <person name="Irimia M."/>
            <person name="Rigden D.J."/>
            <person name="Fitzpatrick D.A."/>
            <person name="Lorenzo-Morales J."/>
            <person name="Bateman A."/>
            <person name="Chiu C.H."/>
            <person name="Tang P."/>
            <person name="Hegemann P."/>
            <person name="Fromm H."/>
            <person name="Raoult D."/>
            <person name="Greub G."/>
            <person name="Miranda-Saavedra D."/>
            <person name="Chen N."/>
            <person name="Nash P."/>
            <person name="Ginger M.L."/>
            <person name="Horn M."/>
            <person name="Schaap P."/>
            <person name="Caler L."/>
            <person name="Loftus B."/>
        </authorList>
    </citation>
    <scope>NUCLEOTIDE SEQUENCE [LARGE SCALE GENOMIC DNA]</scope>
    <source>
        <strain evidence="3 4">Neff</strain>
    </source>
</reference>
<evidence type="ECO:0000313" key="4">
    <source>
        <dbReference type="Proteomes" id="UP000011083"/>
    </source>
</evidence>
<dbReference type="KEGG" id="acan:ACA1_248600"/>
<keyword evidence="1" id="KW-0732">Signal</keyword>